<dbReference type="Proteomes" id="UP000396862">
    <property type="component" value="Unassembled WGS sequence"/>
</dbReference>
<name>A0ABQ0ZFJ6_9BACT</name>
<keyword evidence="1" id="KW-0472">Membrane</keyword>
<evidence type="ECO:0000259" key="2">
    <source>
        <dbReference type="Pfam" id="PF09968"/>
    </source>
</evidence>
<keyword evidence="1" id="KW-1133">Transmembrane helix</keyword>
<dbReference type="Pfam" id="PF09968">
    <property type="entry name" value="DUF2202"/>
    <property type="match status" value="2"/>
</dbReference>
<feature type="transmembrane region" description="Helical" evidence="1">
    <location>
        <begin position="36"/>
        <end position="53"/>
    </location>
</feature>
<feature type="domain" description="DUF2202" evidence="2">
    <location>
        <begin position="88"/>
        <end position="245"/>
    </location>
</feature>
<organism evidence="3 4">
    <name type="scientific">Prolixibacter denitrificans</name>
    <dbReference type="NCBI Taxonomy" id="1541063"/>
    <lineage>
        <taxon>Bacteria</taxon>
        <taxon>Pseudomonadati</taxon>
        <taxon>Bacteroidota</taxon>
        <taxon>Bacteroidia</taxon>
        <taxon>Marinilabiliales</taxon>
        <taxon>Prolixibacteraceae</taxon>
        <taxon>Prolixibacter</taxon>
    </lineage>
</organism>
<dbReference type="Gene3D" id="1.20.1260.10">
    <property type="match status" value="2"/>
</dbReference>
<feature type="domain" description="DUF2202" evidence="2">
    <location>
        <begin position="318"/>
        <end position="456"/>
    </location>
</feature>
<dbReference type="InterPro" id="IPR019243">
    <property type="entry name" value="DUF2202"/>
</dbReference>
<evidence type="ECO:0000313" key="3">
    <source>
        <dbReference type="EMBL" id="GET20246.1"/>
    </source>
</evidence>
<gene>
    <name evidence="3" type="ORF">JCM18694_04920</name>
</gene>
<keyword evidence="4" id="KW-1185">Reference proteome</keyword>
<comment type="caution">
    <text evidence="3">The sequence shown here is derived from an EMBL/GenBank/DDBJ whole genome shotgun (WGS) entry which is preliminary data.</text>
</comment>
<keyword evidence="1" id="KW-0812">Transmembrane</keyword>
<reference evidence="3 4" key="1">
    <citation type="submission" date="2019-10" db="EMBL/GenBank/DDBJ databases">
        <title>Prolixibacter strains distinguished by the presence of nitrate reductase genes were adept at nitrate-dependent anaerobic corrosion of metallic iron and carbon steel.</title>
        <authorList>
            <person name="Iino T."/>
            <person name="Shono N."/>
            <person name="Ito K."/>
            <person name="Nakamura R."/>
            <person name="Sueoka K."/>
            <person name="Harayama S."/>
            <person name="Ohkuma M."/>
        </authorList>
    </citation>
    <scope>NUCLEOTIDE SEQUENCE [LARGE SCALE GENOMIC DNA]</scope>
    <source>
        <strain evidence="3 4">MIC1-1</strain>
    </source>
</reference>
<sequence>MVFTIRLTVYLRYVSDPTLFLNKKLTFKKSVSMKKYLLSFISYLLLIGLFIPSCTQDSSITDSPEKSKEGEMMTAQLNEDLEVWEVDLLTLAKTEKLAHDLYSELSTLFPDNPVFEHTAASELVHWTRISDLIATYDNLDDPTRDGDGVAYGPGVFDDENDDFTTVYSSMLDFAGDDVTKAFKVGYLIECLEILNVSKAITSATDAAISEALAVYSCLENAEPHHLKAYNWNLLKIGVEYNWELIADDFGDFFSEEDLTILDPVVTEILEDQTAPGNGGGGICPGCGLGPYTNDCPCGLGPCGTGGTATTTLSEVELNDLIYLVKLEKMAYEVYSTLGQTYSTMPILGNISEAEYRHWKVLQNLFVKYSETDPTKDGDIELDIGLYNDDDMTDAYDEAIGYGGVSLLQAMETGAIIEQLELDSLNNALGRTTLPDLTTIYTNFINADGAHLDAFNKHTD</sequence>
<evidence type="ECO:0000313" key="4">
    <source>
        <dbReference type="Proteomes" id="UP000396862"/>
    </source>
</evidence>
<protein>
    <recommendedName>
        <fullName evidence="2">DUF2202 domain-containing protein</fullName>
    </recommendedName>
</protein>
<dbReference type="InterPro" id="IPR012347">
    <property type="entry name" value="Ferritin-like"/>
</dbReference>
<accession>A0ABQ0ZFJ6</accession>
<dbReference type="SUPFAM" id="SSF47240">
    <property type="entry name" value="Ferritin-like"/>
    <property type="match status" value="1"/>
</dbReference>
<dbReference type="InterPro" id="IPR009078">
    <property type="entry name" value="Ferritin-like_SF"/>
</dbReference>
<dbReference type="EMBL" id="BLAU01000001">
    <property type="protein sequence ID" value="GET20246.1"/>
    <property type="molecule type" value="Genomic_DNA"/>
</dbReference>
<evidence type="ECO:0000256" key="1">
    <source>
        <dbReference type="SAM" id="Phobius"/>
    </source>
</evidence>
<proteinExistence type="predicted"/>